<sequence>MTLYGPWRSSINIFVNESSWILHLDYGTYTWYITSACAMLSSVIHVSHVLMYYRKHIKSLWAGDKKYLPKKSNLRPAVSVVFAGSQLLLVFGWSNEELRSSAL</sequence>
<organism evidence="2 3">
    <name type="scientific">Silurus meridionalis</name>
    <name type="common">Southern catfish</name>
    <name type="synonym">Silurus soldatovi meridionalis</name>
    <dbReference type="NCBI Taxonomy" id="175797"/>
    <lineage>
        <taxon>Eukaryota</taxon>
        <taxon>Metazoa</taxon>
        <taxon>Chordata</taxon>
        <taxon>Craniata</taxon>
        <taxon>Vertebrata</taxon>
        <taxon>Euteleostomi</taxon>
        <taxon>Actinopterygii</taxon>
        <taxon>Neopterygii</taxon>
        <taxon>Teleostei</taxon>
        <taxon>Ostariophysi</taxon>
        <taxon>Siluriformes</taxon>
        <taxon>Siluridae</taxon>
        <taxon>Silurus</taxon>
    </lineage>
</organism>
<dbReference type="EMBL" id="JABFDY010000028">
    <property type="protein sequence ID" value="KAF7686649.1"/>
    <property type="molecule type" value="Genomic_DNA"/>
</dbReference>
<keyword evidence="1" id="KW-1133">Transmembrane helix</keyword>
<name>A0A8T0A4C6_SILME</name>
<dbReference type="GO" id="GO:0034632">
    <property type="term" value="F:retinol transmembrane transporter activity"/>
    <property type="evidence" value="ECO:0007669"/>
    <property type="project" value="InterPro"/>
</dbReference>
<evidence type="ECO:0000313" key="2">
    <source>
        <dbReference type="EMBL" id="KAF7686649.1"/>
    </source>
</evidence>
<accession>A0A8T0A4C6</accession>
<dbReference type="InterPro" id="IPR026612">
    <property type="entry name" value="STRA6-like"/>
</dbReference>
<proteinExistence type="predicted"/>
<dbReference type="GO" id="GO:0038023">
    <property type="term" value="F:signaling receptor activity"/>
    <property type="evidence" value="ECO:0007669"/>
    <property type="project" value="InterPro"/>
</dbReference>
<protein>
    <submittedName>
        <fullName evidence="2">Uncharacterized protein</fullName>
    </submittedName>
</protein>
<dbReference type="AlphaFoldDB" id="A0A8T0A4C6"/>
<evidence type="ECO:0000256" key="1">
    <source>
        <dbReference type="SAM" id="Phobius"/>
    </source>
</evidence>
<keyword evidence="1" id="KW-0472">Membrane</keyword>
<dbReference type="Pfam" id="PF14752">
    <property type="entry name" value="RBP_receptor"/>
    <property type="match status" value="1"/>
</dbReference>
<gene>
    <name evidence="2" type="ORF">HF521_015042</name>
</gene>
<keyword evidence="3" id="KW-1185">Reference proteome</keyword>
<comment type="caution">
    <text evidence="2">The sequence shown here is derived from an EMBL/GenBank/DDBJ whole genome shotgun (WGS) entry which is preliminary data.</text>
</comment>
<evidence type="ECO:0000313" key="3">
    <source>
        <dbReference type="Proteomes" id="UP000606274"/>
    </source>
</evidence>
<reference evidence="2" key="1">
    <citation type="submission" date="2020-08" db="EMBL/GenBank/DDBJ databases">
        <title>Chromosome-level assembly of Southern catfish (Silurus meridionalis) provides insights into visual adaptation to the nocturnal and benthic lifestyles.</title>
        <authorList>
            <person name="Zhang Y."/>
            <person name="Wang D."/>
            <person name="Peng Z."/>
        </authorList>
    </citation>
    <scope>NUCLEOTIDE SEQUENCE</scope>
    <source>
        <strain evidence="2">SWU-2019-XX</strain>
        <tissue evidence="2">Muscle</tissue>
    </source>
</reference>
<keyword evidence="1" id="KW-0812">Transmembrane</keyword>
<feature type="transmembrane region" description="Helical" evidence="1">
    <location>
        <begin position="74"/>
        <end position="93"/>
    </location>
</feature>
<dbReference type="Proteomes" id="UP000606274">
    <property type="component" value="Unassembled WGS sequence"/>
</dbReference>
<feature type="transmembrane region" description="Helical" evidence="1">
    <location>
        <begin position="29"/>
        <end position="53"/>
    </location>
</feature>